<keyword evidence="2" id="KW-0349">Heme</keyword>
<evidence type="ECO:0000256" key="4">
    <source>
        <dbReference type="ARBA" id="ARBA00023002"/>
    </source>
</evidence>
<dbReference type="GO" id="GO:0005506">
    <property type="term" value="F:iron ion binding"/>
    <property type="evidence" value="ECO:0007669"/>
    <property type="project" value="InterPro"/>
</dbReference>
<proteinExistence type="inferred from homology"/>
<dbReference type="EMBL" id="CP012673">
    <property type="protein sequence ID" value="AUX45259.1"/>
    <property type="molecule type" value="Genomic_DNA"/>
</dbReference>
<evidence type="ECO:0000313" key="7">
    <source>
        <dbReference type="EMBL" id="AUX45259.1"/>
    </source>
</evidence>
<evidence type="ECO:0000313" key="8">
    <source>
        <dbReference type="Proteomes" id="UP000238348"/>
    </source>
</evidence>
<keyword evidence="6" id="KW-0503">Monooxygenase</keyword>
<dbReference type="SUPFAM" id="SSF48264">
    <property type="entry name" value="Cytochrome P450"/>
    <property type="match status" value="1"/>
</dbReference>
<gene>
    <name evidence="7" type="ORF">SOCE26_067400</name>
</gene>
<protein>
    <submittedName>
        <fullName evidence="7">Cytochrome P450</fullName>
    </submittedName>
</protein>
<evidence type="ECO:0000256" key="6">
    <source>
        <dbReference type="ARBA" id="ARBA00023033"/>
    </source>
</evidence>
<dbReference type="Pfam" id="PF00067">
    <property type="entry name" value="p450"/>
    <property type="match status" value="1"/>
</dbReference>
<dbReference type="AlphaFoldDB" id="A0A2L0F1B0"/>
<dbReference type="GO" id="GO:0016705">
    <property type="term" value="F:oxidoreductase activity, acting on paired donors, with incorporation or reduction of molecular oxygen"/>
    <property type="evidence" value="ECO:0007669"/>
    <property type="project" value="InterPro"/>
</dbReference>
<dbReference type="InterPro" id="IPR036396">
    <property type="entry name" value="Cyt_P450_sf"/>
</dbReference>
<dbReference type="InterPro" id="IPR002397">
    <property type="entry name" value="Cyt_P450_B"/>
</dbReference>
<organism evidence="7 8">
    <name type="scientific">Sorangium cellulosum</name>
    <name type="common">Polyangium cellulosum</name>
    <dbReference type="NCBI Taxonomy" id="56"/>
    <lineage>
        <taxon>Bacteria</taxon>
        <taxon>Pseudomonadati</taxon>
        <taxon>Myxococcota</taxon>
        <taxon>Polyangia</taxon>
        <taxon>Polyangiales</taxon>
        <taxon>Polyangiaceae</taxon>
        <taxon>Sorangium</taxon>
    </lineage>
</organism>
<dbReference type="FunFam" id="1.10.630.10:FF:000018">
    <property type="entry name" value="Cytochrome P450 monooxygenase"/>
    <property type="match status" value="1"/>
</dbReference>
<dbReference type="RefSeq" id="WP_104983662.1">
    <property type="nucleotide sequence ID" value="NZ_CP012673.1"/>
</dbReference>
<dbReference type="PANTHER" id="PTHR46696">
    <property type="entry name" value="P450, PUTATIVE (EUROFUNG)-RELATED"/>
    <property type="match status" value="1"/>
</dbReference>
<dbReference type="InterPro" id="IPR001128">
    <property type="entry name" value="Cyt_P450"/>
</dbReference>
<comment type="similarity">
    <text evidence="1">Belongs to the cytochrome P450 family.</text>
</comment>
<keyword evidence="3" id="KW-0479">Metal-binding</keyword>
<dbReference type="PRINTS" id="PR00385">
    <property type="entry name" value="P450"/>
</dbReference>
<dbReference type="GO" id="GO:0004497">
    <property type="term" value="F:monooxygenase activity"/>
    <property type="evidence" value="ECO:0007669"/>
    <property type="project" value="UniProtKB-KW"/>
</dbReference>
<dbReference type="OrthoDB" id="4511384at2"/>
<dbReference type="PANTHER" id="PTHR46696:SF1">
    <property type="entry name" value="CYTOCHROME P450 YJIB-RELATED"/>
    <property type="match status" value="1"/>
</dbReference>
<sequence>MSERSVASYLSDPAFYADPYPLYRALRERDPVMFTDLRGGAWLFTSYEDVAAGLKHERLSNARAGGFLKALPPDTHAELQPLAETLSRWMLFYDPPNHTRLRKLMGHTFAQTSLDTLRPRVESAVHELLDAVEPAGHMDVLKDFAFQLPLLVIVDMLGVPRDKRDEFIVWSGDIGQLLGGATPTLEVARRAQRSVAAMTEYLRERAALRRRAPADDILTLLLQAEADGDKLTEDELYAQCVLFLFAGHETTRNLIGNGLYALLRHPEELEKLRRDPSLIKTAVEELLRYDSPVQMLSRVVTDDIEYKGRRIKKGQMAMLFMAAANRDPAEFPDPDRLDVARKASRHLSFAWGPHLCLGAGLARMEAQIAFSALLQRMPDLRLADEPPQFVMNLVLRGLQSLEVRF</sequence>
<evidence type="ECO:0000256" key="5">
    <source>
        <dbReference type="ARBA" id="ARBA00023004"/>
    </source>
</evidence>
<dbReference type="Proteomes" id="UP000238348">
    <property type="component" value="Chromosome"/>
</dbReference>
<name>A0A2L0F1B0_SORCE</name>
<keyword evidence="4" id="KW-0560">Oxidoreductase</keyword>
<dbReference type="Gene3D" id="1.10.630.10">
    <property type="entry name" value="Cytochrome P450"/>
    <property type="match status" value="1"/>
</dbReference>
<evidence type="ECO:0000256" key="1">
    <source>
        <dbReference type="ARBA" id="ARBA00010617"/>
    </source>
</evidence>
<dbReference type="CDD" id="cd20625">
    <property type="entry name" value="CYP164-like"/>
    <property type="match status" value="1"/>
</dbReference>
<keyword evidence="5" id="KW-0408">Iron</keyword>
<evidence type="ECO:0000256" key="3">
    <source>
        <dbReference type="ARBA" id="ARBA00022723"/>
    </source>
</evidence>
<dbReference type="GO" id="GO:0020037">
    <property type="term" value="F:heme binding"/>
    <property type="evidence" value="ECO:0007669"/>
    <property type="project" value="InterPro"/>
</dbReference>
<evidence type="ECO:0000256" key="2">
    <source>
        <dbReference type="ARBA" id="ARBA00022617"/>
    </source>
</evidence>
<reference evidence="7 8" key="1">
    <citation type="submission" date="2015-09" db="EMBL/GenBank/DDBJ databases">
        <title>Sorangium comparison.</title>
        <authorList>
            <person name="Zaburannyi N."/>
            <person name="Bunk B."/>
            <person name="Overmann J."/>
            <person name="Mueller R."/>
        </authorList>
    </citation>
    <scope>NUCLEOTIDE SEQUENCE [LARGE SCALE GENOMIC DNA]</scope>
    <source>
        <strain evidence="7 8">So ce26</strain>
    </source>
</reference>
<dbReference type="PRINTS" id="PR00359">
    <property type="entry name" value="BP450"/>
</dbReference>
<accession>A0A2L0F1B0</accession>